<evidence type="ECO:0000256" key="5">
    <source>
        <dbReference type="SAM" id="Phobius"/>
    </source>
</evidence>
<gene>
    <name evidence="6" type="ORF">AL072_27590</name>
</gene>
<evidence type="ECO:0000256" key="3">
    <source>
        <dbReference type="ARBA" id="ARBA00022475"/>
    </source>
</evidence>
<evidence type="ECO:0000256" key="2">
    <source>
        <dbReference type="ARBA" id="ARBA00022448"/>
    </source>
</evidence>
<dbReference type="PANTHER" id="PTHR43528">
    <property type="entry name" value="ALPHA-KETOGLUTARATE PERMEASE"/>
    <property type="match status" value="1"/>
</dbReference>
<dbReference type="PANTHER" id="PTHR43528:SF1">
    <property type="entry name" value="ALPHA-KETOGLUTARATE PERMEASE"/>
    <property type="match status" value="1"/>
</dbReference>
<evidence type="ECO:0000313" key="7">
    <source>
        <dbReference type="Proteomes" id="UP000069935"/>
    </source>
</evidence>
<keyword evidence="4" id="KW-0769">Symport</keyword>
<dbReference type="AlphaFoldDB" id="A0AAC9EYI8"/>
<keyword evidence="5" id="KW-1133">Transmembrane helix</keyword>
<keyword evidence="3" id="KW-1003">Cell membrane</keyword>
<sequence length="108" mass="11231">MASQGAAALLIAFDTVGAGSCLLLLTEKFPARVRATCLSIVYSIGVSVFGGFAQFIVTWLIRITGDPISPDWYVSAGAVATLCVALRMREVALPRKSGALSVPELSAG</sequence>
<dbReference type="SUPFAM" id="SSF103473">
    <property type="entry name" value="MFS general substrate transporter"/>
    <property type="match status" value="1"/>
</dbReference>
<evidence type="ECO:0000256" key="4">
    <source>
        <dbReference type="ARBA" id="ARBA00022847"/>
    </source>
</evidence>
<keyword evidence="7" id="KW-1185">Reference proteome</keyword>
<keyword evidence="5" id="KW-0472">Membrane</keyword>
<dbReference type="InterPro" id="IPR051084">
    <property type="entry name" value="H+-coupled_symporters"/>
</dbReference>
<dbReference type="GO" id="GO:0005886">
    <property type="term" value="C:plasma membrane"/>
    <property type="evidence" value="ECO:0007669"/>
    <property type="project" value="UniProtKB-SubCell"/>
</dbReference>
<keyword evidence="5" id="KW-0812">Transmembrane</keyword>
<evidence type="ECO:0008006" key="8">
    <source>
        <dbReference type="Google" id="ProtNLM"/>
    </source>
</evidence>
<dbReference type="EMBL" id="CP012405">
    <property type="protein sequence ID" value="ALG74887.1"/>
    <property type="molecule type" value="Genomic_DNA"/>
</dbReference>
<comment type="subcellular location">
    <subcellularLocation>
        <location evidence="1">Cell membrane</location>
        <topology evidence="1">Multi-pass membrane protein</topology>
    </subcellularLocation>
</comment>
<proteinExistence type="predicted"/>
<dbReference type="InterPro" id="IPR036259">
    <property type="entry name" value="MFS_trans_sf"/>
</dbReference>
<dbReference type="GO" id="GO:0015293">
    <property type="term" value="F:symporter activity"/>
    <property type="evidence" value="ECO:0007669"/>
    <property type="project" value="UniProtKB-KW"/>
</dbReference>
<name>A0AAC9EYI8_9PROT</name>
<dbReference type="Proteomes" id="UP000069935">
    <property type="component" value="Chromosome 5"/>
</dbReference>
<evidence type="ECO:0000256" key="1">
    <source>
        <dbReference type="ARBA" id="ARBA00004651"/>
    </source>
</evidence>
<protein>
    <recommendedName>
        <fullName evidence="8">Major facilitator superfamily (MFS) profile domain-containing protein</fullName>
    </recommendedName>
</protein>
<feature type="transmembrane region" description="Helical" evidence="5">
    <location>
        <begin position="6"/>
        <end position="25"/>
    </location>
</feature>
<accession>A0AAC9EYI8</accession>
<dbReference type="KEGG" id="ati:AL072_27590"/>
<keyword evidence="2" id="KW-0813">Transport</keyword>
<reference evidence="7" key="1">
    <citation type="submission" date="2015-08" db="EMBL/GenBank/DDBJ databases">
        <title>Complete Genome Sequence of Azospirillum thiophilum BV-S.</title>
        <authorList>
            <person name="Fomenkov A."/>
            <person name="Vincze T."/>
            <person name="Grabovich M."/>
            <person name="Dubinina G."/>
            <person name="Orlova M."/>
            <person name="Belousova E."/>
            <person name="Roberts R.J."/>
        </authorList>
    </citation>
    <scope>NUCLEOTIDE SEQUENCE [LARGE SCALE GENOMIC DNA]</scope>
    <source>
        <strain evidence="7">BV-S</strain>
    </source>
</reference>
<reference evidence="6 7" key="2">
    <citation type="journal article" date="2016" name="Genome Announc.">
        <title>Complete Genome Sequence of a Strain of Azospirillum thiophilum Isolated from a Sulfide Spring.</title>
        <authorList>
            <person name="Fomenkov A."/>
            <person name="Vincze T."/>
            <person name="Grabovich M."/>
            <person name="Anton B.P."/>
            <person name="Dubinina G."/>
            <person name="Orlova M."/>
            <person name="Belousova E."/>
            <person name="Roberts R.J."/>
        </authorList>
    </citation>
    <scope>NUCLEOTIDE SEQUENCE [LARGE SCALE GENOMIC DNA]</scope>
    <source>
        <strain evidence="6 7">BV-S</strain>
    </source>
</reference>
<feature type="transmembrane region" description="Helical" evidence="5">
    <location>
        <begin position="37"/>
        <end position="60"/>
    </location>
</feature>
<organism evidence="6 7">
    <name type="scientific">Azospirillum thiophilum</name>
    <dbReference type="NCBI Taxonomy" id="528244"/>
    <lineage>
        <taxon>Bacteria</taxon>
        <taxon>Pseudomonadati</taxon>
        <taxon>Pseudomonadota</taxon>
        <taxon>Alphaproteobacteria</taxon>
        <taxon>Rhodospirillales</taxon>
        <taxon>Azospirillaceae</taxon>
        <taxon>Azospirillum</taxon>
    </lineage>
</organism>
<evidence type="ECO:0000313" key="6">
    <source>
        <dbReference type="EMBL" id="ALG74887.1"/>
    </source>
</evidence>